<name>A0A4Y7TD40_COPMI</name>
<comment type="caution">
    <text evidence="1">The sequence shown here is derived from an EMBL/GenBank/DDBJ whole genome shotgun (WGS) entry which is preliminary data.</text>
</comment>
<dbReference type="AlphaFoldDB" id="A0A4Y7TD40"/>
<organism evidence="1 2">
    <name type="scientific">Coprinellus micaceus</name>
    <name type="common">Glistening ink-cap mushroom</name>
    <name type="synonym">Coprinus micaceus</name>
    <dbReference type="NCBI Taxonomy" id="71717"/>
    <lineage>
        <taxon>Eukaryota</taxon>
        <taxon>Fungi</taxon>
        <taxon>Dikarya</taxon>
        <taxon>Basidiomycota</taxon>
        <taxon>Agaricomycotina</taxon>
        <taxon>Agaricomycetes</taxon>
        <taxon>Agaricomycetidae</taxon>
        <taxon>Agaricales</taxon>
        <taxon>Agaricineae</taxon>
        <taxon>Psathyrellaceae</taxon>
        <taxon>Coprinellus</taxon>
    </lineage>
</organism>
<reference evidence="1 2" key="1">
    <citation type="journal article" date="2019" name="Nat. Ecol. Evol.">
        <title>Megaphylogeny resolves global patterns of mushroom evolution.</title>
        <authorList>
            <person name="Varga T."/>
            <person name="Krizsan K."/>
            <person name="Foldi C."/>
            <person name="Dima B."/>
            <person name="Sanchez-Garcia M."/>
            <person name="Sanchez-Ramirez S."/>
            <person name="Szollosi G.J."/>
            <person name="Szarkandi J.G."/>
            <person name="Papp V."/>
            <person name="Albert L."/>
            <person name="Andreopoulos W."/>
            <person name="Angelini C."/>
            <person name="Antonin V."/>
            <person name="Barry K.W."/>
            <person name="Bougher N.L."/>
            <person name="Buchanan P."/>
            <person name="Buyck B."/>
            <person name="Bense V."/>
            <person name="Catcheside P."/>
            <person name="Chovatia M."/>
            <person name="Cooper J."/>
            <person name="Damon W."/>
            <person name="Desjardin D."/>
            <person name="Finy P."/>
            <person name="Geml J."/>
            <person name="Haridas S."/>
            <person name="Hughes K."/>
            <person name="Justo A."/>
            <person name="Karasinski D."/>
            <person name="Kautmanova I."/>
            <person name="Kiss B."/>
            <person name="Kocsube S."/>
            <person name="Kotiranta H."/>
            <person name="LaButti K.M."/>
            <person name="Lechner B.E."/>
            <person name="Liimatainen K."/>
            <person name="Lipzen A."/>
            <person name="Lukacs Z."/>
            <person name="Mihaltcheva S."/>
            <person name="Morgado L.N."/>
            <person name="Niskanen T."/>
            <person name="Noordeloos M.E."/>
            <person name="Ohm R.A."/>
            <person name="Ortiz-Santana B."/>
            <person name="Ovrebo C."/>
            <person name="Racz N."/>
            <person name="Riley R."/>
            <person name="Savchenko A."/>
            <person name="Shiryaev A."/>
            <person name="Soop K."/>
            <person name="Spirin V."/>
            <person name="Szebenyi C."/>
            <person name="Tomsovsky M."/>
            <person name="Tulloss R.E."/>
            <person name="Uehling J."/>
            <person name="Grigoriev I.V."/>
            <person name="Vagvolgyi C."/>
            <person name="Papp T."/>
            <person name="Martin F.M."/>
            <person name="Miettinen O."/>
            <person name="Hibbett D.S."/>
            <person name="Nagy L.G."/>
        </authorList>
    </citation>
    <scope>NUCLEOTIDE SEQUENCE [LARGE SCALE GENOMIC DNA]</scope>
    <source>
        <strain evidence="1 2">FP101781</strain>
    </source>
</reference>
<sequence length="238" mass="26518">MRRFSKTKVASEPRAKAGLLPASALRNVPNEVLQRAFFFAVVNQVGSCNRPQLLAICSVSRRWYNSAIKHCPLWTTLPPIHLDDKADLRSTRRIVNGTTVYLARSGILPISFQLTIEDGPEDDSSVYRKTVSTVTSLIVSQCHRWAQASLKLSAISILDLMPMKGRLPLLTNLKLSYSSFRTLLAHPDTRVALFDLFQDASQLRHLAIATPSSFHDMFGGMSGTSPAFGFQWTQLENI</sequence>
<evidence type="ECO:0000313" key="1">
    <source>
        <dbReference type="EMBL" id="TEB31874.1"/>
    </source>
</evidence>
<keyword evidence="2" id="KW-1185">Reference proteome</keyword>
<protein>
    <recommendedName>
        <fullName evidence="3">F-box domain-containing protein</fullName>
    </recommendedName>
</protein>
<evidence type="ECO:0008006" key="3">
    <source>
        <dbReference type="Google" id="ProtNLM"/>
    </source>
</evidence>
<dbReference type="Proteomes" id="UP000298030">
    <property type="component" value="Unassembled WGS sequence"/>
</dbReference>
<dbReference type="OrthoDB" id="2895182at2759"/>
<dbReference type="EMBL" id="QPFP01000017">
    <property type="protein sequence ID" value="TEB31874.1"/>
    <property type="molecule type" value="Genomic_DNA"/>
</dbReference>
<proteinExistence type="predicted"/>
<evidence type="ECO:0000313" key="2">
    <source>
        <dbReference type="Proteomes" id="UP000298030"/>
    </source>
</evidence>
<accession>A0A4Y7TD40</accession>
<gene>
    <name evidence="1" type="ORF">FA13DRAFT_312971</name>
</gene>